<keyword evidence="4" id="KW-0969">Cilium</keyword>
<feature type="compositionally biased region" description="Polar residues" evidence="2">
    <location>
        <begin position="159"/>
        <end position="242"/>
    </location>
</feature>
<keyword evidence="1" id="KW-0175">Coiled coil</keyword>
<evidence type="ECO:0000259" key="3">
    <source>
        <dbReference type="PROSITE" id="PS50021"/>
    </source>
</evidence>
<reference evidence="4 5" key="1">
    <citation type="journal article" date="2016" name="Genome Biol. Evol.">
        <title>Gene Family Evolution Reflects Adaptation to Soil Environmental Stressors in the Genome of the Collembolan Orchesella cincta.</title>
        <authorList>
            <person name="Faddeeva-Vakhrusheva A."/>
            <person name="Derks M.F."/>
            <person name="Anvar S.Y."/>
            <person name="Agamennone V."/>
            <person name="Suring W."/>
            <person name="Smit S."/>
            <person name="van Straalen N.M."/>
            <person name="Roelofs D."/>
        </authorList>
    </citation>
    <scope>NUCLEOTIDE SEQUENCE [LARGE SCALE GENOMIC DNA]</scope>
    <source>
        <tissue evidence="4">Mixed pool</tissue>
    </source>
</reference>
<dbReference type="EMBL" id="LJIJ01000285">
    <property type="protein sequence ID" value="ODM99370.1"/>
    <property type="molecule type" value="Genomic_DNA"/>
</dbReference>
<dbReference type="GO" id="GO:0008017">
    <property type="term" value="F:microtubule binding"/>
    <property type="evidence" value="ECO:0007669"/>
    <property type="project" value="TreeGrafter"/>
</dbReference>
<name>A0A1D2N2A5_ORCCI</name>
<feature type="region of interest" description="Disordered" evidence="2">
    <location>
        <begin position="142"/>
        <end position="251"/>
    </location>
</feature>
<organism evidence="4 5">
    <name type="scientific">Orchesella cincta</name>
    <name type="common">Springtail</name>
    <name type="synonym">Podura cincta</name>
    <dbReference type="NCBI Taxonomy" id="48709"/>
    <lineage>
        <taxon>Eukaryota</taxon>
        <taxon>Metazoa</taxon>
        <taxon>Ecdysozoa</taxon>
        <taxon>Arthropoda</taxon>
        <taxon>Hexapoda</taxon>
        <taxon>Collembola</taxon>
        <taxon>Entomobryomorpha</taxon>
        <taxon>Entomobryoidea</taxon>
        <taxon>Orchesellidae</taxon>
        <taxon>Orchesellinae</taxon>
        <taxon>Orchesella</taxon>
    </lineage>
</organism>
<dbReference type="SUPFAM" id="SSF47576">
    <property type="entry name" value="Calponin-homology domain, CH-domain"/>
    <property type="match status" value="1"/>
</dbReference>
<dbReference type="GO" id="GO:0005930">
    <property type="term" value="C:axoneme"/>
    <property type="evidence" value="ECO:0007669"/>
    <property type="project" value="TreeGrafter"/>
</dbReference>
<dbReference type="AlphaFoldDB" id="A0A1D2N2A5"/>
<dbReference type="InterPro" id="IPR036872">
    <property type="entry name" value="CH_dom_sf"/>
</dbReference>
<dbReference type="PANTHER" id="PTHR12509:SF9">
    <property type="entry name" value="SPERM FLAGELLAR PROTEIN 1 ISOFORM X1"/>
    <property type="match status" value="1"/>
</dbReference>
<dbReference type="Proteomes" id="UP000094527">
    <property type="component" value="Unassembled WGS sequence"/>
</dbReference>
<sequence>MASVGEVDERDCLNPQDLEELYSWIDTVPLSRPKKNINRDFSDGVSVAELVHFYMPRLIELHNYVNASSSAQKRINWSMLNRKVFVKLNIRLSEKVIDHIVEARQGAIEQVLWDLRKKVLEMNPKSISRNLSRSNTATLIRAKSSSGNGYAEGKLGRKSPSSTASSNVQVSRIPTKSFQPFPSPSSATPPKVPTISSLKTTSKPSDGSSYSDGLKNELSQYGTSTNSSALKGSEAINGSSPSQPGPIDLNANATEQASLPPAHLIYKGHKMIPALLLDIKNRQIRDLEAVVNGLQKKVNFLDNLIQLKDNRVEDLTRQLHTLKTKFQDLTQTRISDIL</sequence>
<dbReference type="Pfam" id="PF06294">
    <property type="entry name" value="CH_2"/>
    <property type="match status" value="1"/>
</dbReference>
<protein>
    <submittedName>
        <fullName evidence="4">Sperm flagellar protein 1</fullName>
    </submittedName>
</protein>
<dbReference type="InterPro" id="IPR052111">
    <property type="entry name" value="Spermatogenesis_Ciliary_MAP"/>
</dbReference>
<keyword evidence="4" id="KW-0966">Cell projection</keyword>
<dbReference type="OrthoDB" id="193300at2759"/>
<dbReference type="FunFam" id="1.10.418.10:FF:000059">
    <property type="entry name" value="RIKEN cDNA 6430531B16 gene"/>
    <property type="match status" value="1"/>
</dbReference>
<dbReference type="InterPro" id="IPR010441">
    <property type="entry name" value="CH_2"/>
</dbReference>
<evidence type="ECO:0000256" key="1">
    <source>
        <dbReference type="SAM" id="Coils"/>
    </source>
</evidence>
<evidence type="ECO:0000256" key="2">
    <source>
        <dbReference type="SAM" id="MobiDB-lite"/>
    </source>
</evidence>
<dbReference type="Gene3D" id="1.10.418.10">
    <property type="entry name" value="Calponin-like domain"/>
    <property type="match status" value="1"/>
</dbReference>
<dbReference type="STRING" id="48709.A0A1D2N2A5"/>
<dbReference type="InterPro" id="IPR001715">
    <property type="entry name" value="CH_dom"/>
</dbReference>
<gene>
    <name evidence="4" type="ORF">Ocin01_07311</name>
</gene>
<proteinExistence type="predicted"/>
<dbReference type="GO" id="GO:0051493">
    <property type="term" value="P:regulation of cytoskeleton organization"/>
    <property type="evidence" value="ECO:0007669"/>
    <property type="project" value="TreeGrafter"/>
</dbReference>
<dbReference type="PROSITE" id="PS50021">
    <property type="entry name" value="CH"/>
    <property type="match status" value="1"/>
</dbReference>
<accession>A0A1D2N2A5</accession>
<feature type="domain" description="Calponin-homology (CH)" evidence="3">
    <location>
        <begin position="15"/>
        <end position="120"/>
    </location>
</feature>
<keyword evidence="5" id="KW-1185">Reference proteome</keyword>
<comment type="caution">
    <text evidence="4">The sequence shown here is derived from an EMBL/GenBank/DDBJ whole genome shotgun (WGS) entry which is preliminary data.</text>
</comment>
<feature type="coiled-coil region" evidence="1">
    <location>
        <begin position="277"/>
        <end position="332"/>
    </location>
</feature>
<dbReference type="PANTHER" id="PTHR12509">
    <property type="entry name" value="SPERMATOGENESIS-ASSOCIATED 4-RELATED"/>
    <property type="match status" value="1"/>
</dbReference>
<keyword evidence="4" id="KW-0282">Flagellum</keyword>
<evidence type="ECO:0000313" key="5">
    <source>
        <dbReference type="Proteomes" id="UP000094527"/>
    </source>
</evidence>
<evidence type="ECO:0000313" key="4">
    <source>
        <dbReference type="EMBL" id="ODM99370.1"/>
    </source>
</evidence>